<dbReference type="RefSeq" id="WP_109363898.1">
    <property type="nucleotide sequence ID" value="NZ_JBJVNI010000014.1"/>
</dbReference>
<keyword evidence="4" id="KW-1185">Reference proteome</keyword>
<sequence>MEIWERDTPGVLELPSGRRIRGRGLRHPFPQADPAPTYGLYLLGSPPPPHNWPSRWLRWPDFRLPKDRRDAREAFTEAWRRAGEERVEVACGGGRGRTGTALACLAVLDGVPADEAVEFVRRNYHKGAVETPWQSRYVRRF</sequence>
<dbReference type="InterPro" id="IPR029021">
    <property type="entry name" value="Prot-tyrosine_phosphatase-like"/>
</dbReference>
<feature type="domain" description="Tyrosine specific protein phosphatases" evidence="2">
    <location>
        <begin position="66"/>
        <end position="122"/>
    </location>
</feature>
<dbReference type="Gene3D" id="3.90.190.10">
    <property type="entry name" value="Protein tyrosine phosphatase superfamily"/>
    <property type="match status" value="1"/>
</dbReference>
<comment type="caution">
    <text evidence="3">The sequence shown here is derived from an EMBL/GenBank/DDBJ whole genome shotgun (WGS) entry which is preliminary data.</text>
</comment>
<dbReference type="Proteomes" id="UP001631957">
    <property type="component" value="Unassembled WGS sequence"/>
</dbReference>
<dbReference type="SUPFAM" id="SSF52799">
    <property type="entry name" value="(Phosphotyrosine protein) phosphatases II"/>
    <property type="match status" value="1"/>
</dbReference>
<evidence type="ECO:0000313" key="4">
    <source>
        <dbReference type="Proteomes" id="UP001631957"/>
    </source>
</evidence>
<gene>
    <name evidence="3" type="ORF">ACKI18_26415</name>
</gene>
<dbReference type="PANTHER" id="PTHR23339">
    <property type="entry name" value="TYROSINE SPECIFIC PROTEIN PHOSPHATASE AND DUAL SPECIFICITY PROTEIN PHOSPHATASE"/>
    <property type="match status" value="1"/>
</dbReference>
<proteinExistence type="predicted"/>
<dbReference type="InterPro" id="IPR050561">
    <property type="entry name" value="PTP"/>
</dbReference>
<evidence type="ECO:0000259" key="2">
    <source>
        <dbReference type="PROSITE" id="PS50056"/>
    </source>
</evidence>
<name>A0ABW9HVV2_9ACTN</name>
<dbReference type="Pfam" id="PF22784">
    <property type="entry name" value="PTP-SAK"/>
    <property type="match status" value="1"/>
</dbReference>
<evidence type="ECO:0000313" key="3">
    <source>
        <dbReference type="EMBL" id="MFM9612235.1"/>
    </source>
</evidence>
<dbReference type="EMBL" id="JBJVNI010000014">
    <property type="protein sequence ID" value="MFM9612235.1"/>
    <property type="molecule type" value="Genomic_DNA"/>
</dbReference>
<accession>A0ABW9HVV2</accession>
<reference evidence="3 4" key="1">
    <citation type="submission" date="2024-12" db="EMBL/GenBank/DDBJ databases">
        <title>Forecasting of Potato common scab and diversities of Pathogenic streptomyces spp. in china.</title>
        <authorList>
            <person name="Handique U."/>
            <person name="Wu J."/>
        </authorList>
    </citation>
    <scope>NUCLEOTIDE SEQUENCE [LARGE SCALE GENOMIC DNA]</scope>
    <source>
        <strain evidence="3 4">ZRIMU1530</strain>
    </source>
</reference>
<dbReference type="InterPro" id="IPR057023">
    <property type="entry name" value="PTP-SAK"/>
</dbReference>
<organism evidence="3 4">
    <name type="scientific">Streptomyces niveiscabiei</name>
    <dbReference type="NCBI Taxonomy" id="164115"/>
    <lineage>
        <taxon>Bacteria</taxon>
        <taxon>Bacillati</taxon>
        <taxon>Actinomycetota</taxon>
        <taxon>Actinomycetes</taxon>
        <taxon>Kitasatosporales</taxon>
        <taxon>Streptomycetaceae</taxon>
        <taxon>Streptomyces</taxon>
    </lineage>
</organism>
<dbReference type="PROSITE" id="PS50056">
    <property type="entry name" value="TYR_PHOSPHATASE_2"/>
    <property type="match status" value="1"/>
</dbReference>
<dbReference type="InterPro" id="IPR000387">
    <property type="entry name" value="Tyr_Pase_dom"/>
</dbReference>
<keyword evidence="1" id="KW-0378">Hydrolase</keyword>
<protein>
    <submittedName>
        <fullName evidence="3">Protein-tyrosine phosphatase family protein</fullName>
    </submittedName>
</protein>
<evidence type="ECO:0000256" key="1">
    <source>
        <dbReference type="ARBA" id="ARBA00022801"/>
    </source>
</evidence>